<sequence>MRRSPCYAPASALLTALLMGISTHLCPVTHAASPVPYVVEFKTGEQFERQTQASTGQATGAWFVAFLNRTSINCMNCEAVEAALEANAERQIGNVIWSKIDCGANPDVAKRFGFRGFVKTVLFRNKKMYEYVPTASVTGEKLRNFVDTIEHKGVEAVDVPPVRTQMDEMRNNLRNFIKKPPPMFYMTTGCTVTLVLGISISLAFPRRRKSMKVA</sequence>
<dbReference type="InterPro" id="IPR013766">
    <property type="entry name" value="Thioredoxin_domain"/>
</dbReference>
<feature type="chain" id="PRO_5030806315" description="Thioredoxin domain-containing protein" evidence="2">
    <location>
        <begin position="32"/>
        <end position="214"/>
    </location>
</feature>
<proteinExistence type="predicted"/>
<dbReference type="PANTHER" id="PTHR19991:SF2">
    <property type="entry name" value="GH08893P"/>
    <property type="match status" value="1"/>
</dbReference>
<dbReference type="EMBL" id="HBGG01019102">
    <property type="protein sequence ID" value="CAD9207627.1"/>
    <property type="molecule type" value="Transcribed_RNA"/>
</dbReference>
<feature type="transmembrane region" description="Helical" evidence="1">
    <location>
        <begin position="183"/>
        <end position="204"/>
    </location>
</feature>
<keyword evidence="1" id="KW-1133">Transmembrane helix</keyword>
<keyword evidence="1" id="KW-0472">Membrane</keyword>
<feature type="signal peptide" evidence="2">
    <location>
        <begin position="1"/>
        <end position="31"/>
    </location>
</feature>
<dbReference type="PANTHER" id="PTHR19991">
    <property type="entry name" value="L 2 01289"/>
    <property type="match status" value="1"/>
</dbReference>
<dbReference type="AlphaFoldDB" id="A0A7S1SV27"/>
<accession>A0A7S1SV27</accession>
<feature type="domain" description="Thioredoxin" evidence="3">
    <location>
        <begin position="71"/>
        <end position="146"/>
    </location>
</feature>
<evidence type="ECO:0000256" key="1">
    <source>
        <dbReference type="SAM" id="Phobius"/>
    </source>
</evidence>
<protein>
    <recommendedName>
        <fullName evidence="3">Thioredoxin domain-containing protein</fullName>
    </recommendedName>
</protein>
<dbReference type="Gene3D" id="3.40.30.10">
    <property type="entry name" value="Glutaredoxin"/>
    <property type="match status" value="1"/>
</dbReference>
<gene>
    <name evidence="4" type="ORF">TCHU04912_LOCUS9863</name>
</gene>
<dbReference type="SUPFAM" id="SSF52833">
    <property type="entry name" value="Thioredoxin-like"/>
    <property type="match status" value="1"/>
</dbReference>
<evidence type="ECO:0000313" key="4">
    <source>
        <dbReference type="EMBL" id="CAD9207627.1"/>
    </source>
</evidence>
<evidence type="ECO:0000259" key="3">
    <source>
        <dbReference type="Pfam" id="PF00085"/>
    </source>
</evidence>
<dbReference type="Pfam" id="PF00085">
    <property type="entry name" value="Thioredoxin"/>
    <property type="match status" value="1"/>
</dbReference>
<name>A0A7S1SV27_9CHLO</name>
<reference evidence="4" key="1">
    <citation type="submission" date="2021-01" db="EMBL/GenBank/DDBJ databases">
        <authorList>
            <person name="Corre E."/>
            <person name="Pelletier E."/>
            <person name="Niang G."/>
            <person name="Scheremetjew M."/>
            <person name="Finn R."/>
            <person name="Kale V."/>
            <person name="Holt S."/>
            <person name="Cochrane G."/>
            <person name="Meng A."/>
            <person name="Brown T."/>
            <person name="Cohen L."/>
        </authorList>
    </citation>
    <scope>NUCLEOTIDE SEQUENCE</scope>
    <source>
        <strain evidence="4">PLY429</strain>
    </source>
</reference>
<organism evidence="4">
    <name type="scientific">Tetraselmis chuii</name>
    <dbReference type="NCBI Taxonomy" id="63592"/>
    <lineage>
        <taxon>Eukaryota</taxon>
        <taxon>Viridiplantae</taxon>
        <taxon>Chlorophyta</taxon>
        <taxon>core chlorophytes</taxon>
        <taxon>Chlorodendrophyceae</taxon>
        <taxon>Chlorodendrales</taxon>
        <taxon>Chlorodendraceae</taxon>
        <taxon>Tetraselmis</taxon>
    </lineage>
</organism>
<dbReference type="InterPro" id="IPR036249">
    <property type="entry name" value="Thioredoxin-like_sf"/>
</dbReference>
<keyword evidence="1" id="KW-0812">Transmembrane</keyword>
<keyword evidence="2" id="KW-0732">Signal</keyword>
<evidence type="ECO:0000256" key="2">
    <source>
        <dbReference type="SAM" id="SignalP"/>
    </source>
</evidence>